<evidence type="ECO:0000256" key="13">
    <source>
        <dbReference type="SAM" id="Phobius"/>
    </source>
</evidence>
<reference evidence="14 15" key="1">
    <citation type="journal article" date="2017" name="BMC Genomics">
        <title>Comparative genomic and phylogenomic analyses of the Bifidobacteriaceae family.</title>
        <authorList>
            <person name="Lugli G.A."/>
            <person name="Milani C."/>
            <person name="Turroni F."/>
            <person name="Duranti S."/>
            <person name="Mancabelli L."/>
            <person name="Mangifesta M."/>
            <person name="Ferrario C."/>
            <person name="Modesto M."/>
            <person name="Mattarelli P."/>
            <person name="Jiri K."/>
            <person name="van Sinderen D."/>
            <person name="Ventura M."/>
        </authorList>
    </citation>
    <scope>NUCLEOTIDE SEQUENCE [LARGE SCALE GENOMIC DNA]</scope>
    <source>
        <strain evidence="14 15">DSM 24744</strain>
    </source>
</reference>
<dbReference type="NCBIfam" id="TIGR00560">
    <property type="entry name" value="pgsA"/>
    <property type="match status" value="1"/>
</dbReference>
<dbReference type="EMBL" id="MWWQ01000014">
    <property type="protein sequence ID" value="OZG49683.1"/>
    <property type="molecule type" value="Genomic_DNA"/>
</dbReference>
<evidence type="ECO:0000256" key="4">
    <source>
        <dbReference type="ARBA" id="ARBA00022679"/>
    </source>
</evidence>
<evidence type="ECO:0000256" key="6">
    <source>
        <dbReference type="ARBA" id="ARBA00022989"/>
    </source>
</evidence>
<evidence type="ECO:0000256" key="8">
    <source>
        <dbReference type="ARBA" id="ARBA00023136"/>
    </source>
</evidence>
<dbReference type="GO" id="GO:0008444">
    <property type="term" value="F:CDP-diacylglycerol-glycerol-3-phosphate 3-phosphatidyltransferase activity"/>
    <property type="evidence" value="ECO:0007669"/>
    <property type="project" value="UniProtKB-UniRule"/>
</dbReference>
<dbReference type="PROSITE" id="PS00379">
    <property type="entry name" value="CDP_ALCOHOL_P_TRANSF"/>
    <property type="match status" value="1"/>
</dbReference>
<sequence>MAQQQSNRPSLLDGWRTVPNFVTMGRIALVVVFLIMLGIGGPDGSRGIGARWAAFVLFVLAAISDKLDGYLARKYNKVTELGKLLDPIADKLLVCGALVMLAAFGELNPGGWVITALFLIRELGITIMRFFVIDTGGSVIAANHAGKLKTLFECIGLGMVIFPMWSLVGGNTGFEGFYYWLSYAVVLVALVLCLYSGGVYVAQVKRAGGFGRKA</sequence>
<evidence type="ECO:0000256" key="5">
    <source>
        <dbReference type="ARBA" id="ARBA00022692"/>
    </source>
</evidence>
<comment type="caution">
    <text evidence="14">The sequence shown here is derived from an EMBL/GenBank/DDBJ whole genome shotgun (WGS) entry which is preliminary data.</text>
</comment>
<evidence type="ECO:0000256" key="10">
    <source>
        <dbReference type="ARBA" id="ARBA00023264"/>
    </source>
</evidence>
<keyword evidence="3" id="KW-0444">Lipid biosynthesis</keyword>
<keyword evidence="15" id="KW-1185">Reference proteome</keyword>
<dbReference type="AlphaFoldDB" id="A0A261ES56"/>
<name>A0A261ES56_9BIFI</name>
<dbReference type="PANTHER" id="PTHR14269:SF62">
    <property type="entry name" value="CDP-DIACYLGLYCEROL--GLYCEROL-3-PHOSPHATE 3-PHOSPHATIDYLTRANSFERASE 1, CHLOROPLASTIC"/>
    <property type="match status" value="1"/>
</dbReference>
<dbReference type="InterPro" id="IPR000462">
    <property type="entry name" value="CDP-OH_P_trans"/>
</dbReference>
<dbReference type="EC" id="2.7.8.5" evidence="11"/>
<evidence type="ECO:0000256" key="11">
    <source>
        <dbReference type="NCBIfam" id="TIGR00560"/>
    </source>
</evidence>
<evidence type="ECO:0000256" key="7">
    <source>
        <dbReference type="ARBA" id="ARBA00023098"/>
    </source>
</evidence>
<dbReference type="Gene3D" id="1.20.120.1760">
    <property type="match status" value="1"/>
</dbReference>
<accession>A0A261ES56</accession>
<dbReference type="GO" id="GO:0046474">
    <property type="term" value="P:glycerophospholipid biosynthetic process"/>
    <property type="evidence" value="ECO:0007669"/>
    <property type="project" value="TreeGrafter"/>
</dbReference>
<dbReference type="UniPathway" id="UPA00085"/>
<dbReference type="PIRSF" id="PIRSF000847">
    <property type="entry name" value="Phos_ph_gly_syn"/>
    <property type="match status" value="1"/>
</dbReference>
<dbReference type="GO" id="GO:0016020">
    <property type="term" value="C:membrane"/>
    <property type="evidence" value="ECO:0007669"/>
    <property type="project" value="UniProtKB-SubCell"/>
</dbReference>
<evidence type="ECO:0000256" key="3">
    <source>
        <dbReference type="ARBA" id="ARBA00022516"/>
    </source>
</evidence>
<organism evidence="14 15">
    <name type="scientific">Pseudoscardovia suis</name>
    <dbReference type="NCBI Taxonomy" id="987063"/>
    <lineage>
        <taxon>Bacteria</taxon>
        <taxon>Bacillati</taxon>
        <taxon>Actinomycetota</taxon>
        <taxon>Actinomycetes</taxon>
        <taxon>Bifidobacteriales</taxon>
        <taxon>Bifidobacteriaceae</taxon>
        <taxon>Pseudoscardovia</taxon>
    </lineage>
</organism>
<keyword evidence="4 12" id="KW-0808">Transferase</keyword>
<evidence type="ECO:0000256" key="2">
    <source>
        <dbReference type="ARBA" id="ARBA00010441"/>
    </source>
</evidence>
<keyword evidence="9" id="KW-0594">Phospholipid biosynthesis</keyword>
<evidence type="ECO:0000256" key="12">
    <source>
        <dbReference type="RuleBase" id="RU003750"/>
    </source>
</evidence>
<evidence type="ECO:0000313" key="15">
    <source>
        <dbReference type="Proteomes" id="UP000216454"/>
    </source>
</evidence>
<comment type="similarity">
    <text evidence="2 12">Belongs to the CDP-alcohol phosphatidyltransferase class-I family.</text>
</comment>
<dbReference type="OrthoDB" id="9796672at2"/>
<protein>
    <recommendedName>
        <fullName evidence="11">CDP-diacylglycerol--glycerol-3-phosphate 3-phosphatidyltransferase</fullName>
        <ecNumber evidence="11">2.7.8.5</ecNumber>
    </recommendedName>
</protein>
<keyword evidence="6 13" id="KW-1133">Transmembrane helix</keyword>
<dbReference type="InterPro" id="IPR050324">
    <property type="entry name" value="CDP-alcohol_PTase-I"/>
</dbReference>
<comment type="subcellular location">
    <subcellularLocation>
        <location evidence="1">Membrane</location>
        <topology evidence="1">Multi-pass membrane protein</topology>
    </subcellularLocation>
</comment>
<keyword evidence="8 13" id="KW-0472">Membrane</keyword>
<dbReference type="InterPro" id="IPR043130">
    <property type="entry name" value="CDP-OH_PTrfase_TM_dom"/>
</dbReference>
<feature type="transmembrane region" description="Helical" evidence="13">
    <location>
        <begin position="21"/>
        <end position="42"/>
    </location>
</feature>
<feature type="transmembrane region" description="Helical" evidence="13">
    <location>
        <begin position="151"/>
        <end position="168"/>
    </location>
</feature>
<evidence type="ECO:0000256" key="9">
    <source>
        <dbReference type="ARBA" id="ARBA00023209"/>
    </source>
</evidence>
<dbReference type="RefSeq" id="WP_094691794.1">
    <property type="nucleotide sequence ID" value="NZ_MWWQ01000014.1"/>
</dbReference>
<keyword evidence="7" id="KW-0443">Lipid metabolism</keyword>
<dbReference type="Pfam" id="PF01066">
    <property type="entry name" value="CDP-OH_P_transf"/>
    <property type="match status" value="1"/>
</dbReference>
<keyword evidence="10" id="KW-1208">Phospholipid metabolism</keyword>
<feature type="transmembrane region" description="Helical" evidence="13">
    <location>
        <begin position="48"/>
        <end position="67"/>
    </location>
</feature>
<gene>
    <name evidence="14" type="ORF">PSSU_1507</name>
</gene>
<proteinExistence type="inferred from homology"/>
<dbReference type="PANTHER" id="PTHR14269">
    <property type="entry name" value="CDP-DIACYLGLYCEROL--GLYCEROL-3-PHOSPHATE 3-PHOSPHATIDYLTRANSFERASE-RELATED"/>
    <property type="match status" value="1"/>
</dbReference>
<dbReference type="InterPro" id="IPR048254">
    <property type="entry name" value="CDP_ALCOHOL_P_TRANSF_CS"/>
</dbReference>
<dbReference type="Proteomes" id="UP000216454">
    <property type="component" value="Unassembled WGS sequence"/>
</dbReference>
<dbReference type="InterPro" id="IPR004570">
    <property type="entry name" value="Phosphatidylglycerol_P_synth"/>
</dbReference>
<keyword evidence="5 13" id="KW-0812">Transmembrane</keyword>
<evidence type="ECO:0000256" key="1">
    <source>
        <dbReference type="ARBA" id="ARBA00004141"/>
    </source>
</evidence>
<evidence type="ECO:0000313" key="14">
    <source>
        <dbReference type="EMBL" id="OZG49683.1"/>
    </source>
</evidence>
<feature type="transmembrane region" description="Helical" evidence="13">
    <location>
        <begin position="180"/>
        <end position="202"/>
    </location>
</feature>